<protein>
    <submittedName>
        <fullName evidence="1">Uncharacterized protein</fullName>
    </submittedName>
</protein>
<organism evidence="1 2">
    <name type="scientific">Candidatus Halobonum tyrrellensis G22</name>
    <dbReference type="NCBI Taxonomy" id="1324957"/>
    <lineage>
        <taxon>Archaea</taxon>
        <taxon>Methanobacteriati</taxon>
        <taxon>Methanobacteriota</taxon>
        <taxon>Stenosarchaea group</taxon>
        <taxon>Halobacteria</taxon>
        <taxon>Halobacteriales</taxon>
        <taxon>Haloferacaceae</taxon>
        <taxon>Candidatus Halobonum</taxon>
    </lineage>
</organism>
<dbReference type="eggNOG" id="ENOG502N5XY">
    <property type="taxonomic scope" value="Archaea"/>
</dbReference>
<name>V4HIW5_9EURY</name>
<evidence type="ECO:0000313" key="2">
    <source>
        <dbReference type="Proteomes" id="UP000017840"/>
    </source>
</evidence>
<sequence length="67" mass="7594">MDAPVPAQTTVTATFVADRFPEATVECGSCGMLFETTNERAVYYWDADPWVRKPAQVRRRSKHSKES</sequence>
<dbReference type="AlphaFoldDB" id="V4HIW5"/>
<dbReference type="EMBL" id="ASGZ01000005">
    <property type="protein sequence ID" value="ESP89733.1"/>
    <property type="molecule type" value="Genomic_DNA"/>
</dbReference>
<comment type="caution">
    <text evidence="1">The sequence shown here is derived from an EMBL/GenBank/DDBJ whole genome shotgun (WGS) entry which is preliminary data.</text>
</comment>
<gene>
    <name evidence="1" type="ORF">K933_02061</name>
</gene>
<evidence type="ECO:0000313" key="1">
    <source>
        <dbReference type="EMBL" id="ESP89733.1"/>
    </source>
</evidence>
<reference evidence="1 2" key="1">
    <citation type="journal article" date="2013" name="Genome Announc.">
        <title>Draft Genome Sequence of 'Candidatus Halobonum tyrrellensis' Strain G22, Isolated from the Hypersaline Waters of Lake Tyrrell, Australia.</title>
        <authorList>
            <person name="Ugalde J.A."/>
            <person name="Narasingarao P."/>
            <person name="Kuo S."/>
            <person name="Podell S."/>
            <person name="Allen E.E."/>
        </authorList>
    </citation>
    <scope>NUCLEOTIDE SEQUENCE [LARGE SCALE GENOMIC DNA]</scope>
    <source>
        <strain evidence="1 2">G22</strain>
    </source>
</reference>
<proteinExistence type="predicted"/>
<dbReference type="Proteomes" id="UP000017840">
    <property type="component" value="Unassembled WGS sequence"/>
</dbReference>
<keyword evidence="2" id="KW-1185">Reference proteome</keyword>
<accession>V4HIW5</accession>